<dbReference type="Proteomes" id="UP000567246">
    <property type="component" value="Unassembled WGS sequence"/>
</dbReference>
<dbReference type="EMBL" id="JACHMW010000001">
    <property type="protein sequence ID" value="MBB5849145.1"/>
    <property type="molecule type" value="Genomic_DNA"/>
</dbReference>
<feature type="signal peptide" evidence="1">
    <location>
        <begin position="1"/>
        <end position="29"/>
    </location>
</feature>
<sequence>MKSSLLTATGLPRAAAVLAAAGLLLTGCAADPTLDESWPEIRQKVVDAQSLRLQMDGEAALDAEGSGQDSEITAAAADLSGATDDSHLKGTMDMDMGADSLDMEILRLGEEVFLKMAADGDGVPAEMAMFEQLVGDRWMLMPADDAESMAGISLKEIMDDLEADMPAAEAFDGKDLKAEKVELDGQEYLKYALPEEFHDFARTMYVHPEDETLHRLEGTGGEDAEADTTATFSEWDAVQAPERPAEDQIFDMAALQGLTG</sequence>
<name>A0A7W9JJM5_9MICC</name>
<evidence type="ECO:0000313" key="2">
    <source>
        <dbReference type="EMBL" id="MBB5849145.1"/>
    </source>
</evidence>
<dbReference type="Gene3D" id="2.50.20.20">
    <property type="match status" value="1"/>
</dbReference>
<proteinExistence type="predicted"/>
<keyword evidence="1" id="KW-0732">Signal</keyword>
<accession>A0A7W9JJM5</accession>
<gene>
    <name evidence="2" type="ORF">HDA33_001709</name>
</gene>
<comment type="caution">
    <text evidence="2">The sequence shown here is derived from an EMBL/GenBank/DDBJ whole genome shotgun (WGS) entry which is preliminary data.</text>
</comment>
<evidence type="ECO:0000256" key="1">
    <source>
        <dbReference type="SAM" id="SignalP"/>
    </source>
</evidence>
<organism evidence="2 3">
    <name type="scientific">Micrococcus endophyticus</name>
    <dbReference type="NCBI Taxonomy" id="455343"/>
    <lineage>
        <taxon>Bacteria</taxon>
        <taxon>Bacillati</taxon>
        <taxon>Actinomycetota</taxon>
        <taxon>Actinomycetes</taxon>
        <taxon>Micrococcales</taxon>
        <taxon>Micrococcaceae</taxon>
        <taxon>Micrococcus</taxon>
    </lineage>
</organism>
<evidence type="ECO:0000313" key="3">
    <source>
        <dbReference type="Proteomes" id="UP000567246"/>
    </source>
</evidence>
<evidence type="ECO:0008006" key="4">
    <source>
        <dbReference type="Google" id="ProtNLM"/>
    </source>
</evidence>
<protein>
    <recommendedName>
        <fullName evidence="4">Lipoprotein</fullName>
    </recommendedName>
</protein>
<feature type="chain" id="PRO_5031178743" description="Lipoprotein" evidence="1">
    <location>
        <begin position="30"/>
        <end position="260"/>
    </location>
</feature>
<dbReference type="RefSeq" id="WP_184172555.1">
    <property type="nucleotide sequence ID" value="NZ_BAABAG010000014.1"/>
</dbReference>
<reference evidence="2 3" key="1">
    <citation type="submission" date="2020-08" db="EMBL/GenBank/DDBJ databases">
        <title>Sequencing the genomes of 1000 actinobacteria strains.</title>
        <authorList>
            <person name="Klenk H.-P."/>
        </authorList>
    </citation>
    <scope>NUCLEOTIDE SEQUENCE [LARGE SCALE GENOMIC DNA]</scope>
    <source>
        <strain evidence="2 3">DSM 17945</strain>
    </source>
</reference>
<keyword evidence="3" id="KW-1185">Reference proteome</keyword>
<dbReference type="AlphaFoldDB" id="A0A7W9JJM5"/>
<dbReference type="PROSITE" id="PS51257">
    <property type="entry name" value="PROKAR_LIPOPROTEIN"/>
    <property type="match status" value="1"/>
</dbReference>